<dbReference type="RefSeq" id="WP_117681191.1">
    <property type="nucleotide sequence ID" value="NZ_QSRK01000014.1"/>
</dbReference>
<protein>
    <submittedName>
        <fullName evidence="1">Uncharacterized protein</fullName>
    </submittedName>
</protein>
<comment type="caution">
    <text evidence="1">The sequence shown here is derived from an EMBL/GenBank/DDBJ whole genome shotgun (WGS) entry which is preliminary data.</text>
</comment>
<gene>
    <name evidence="1" type="ORF">DXC80_10400</name>
</gene>
<organism evidence="1 2">
    <name type="scientific">Bacteroides uniformis</name>
    <dbReference type="NCBI Taxonomy" id="820"/>
    <lineage>
        <taxon>Bacteria</taxon>
        <taxon>Pseudomonadati</taxon>
        <taxon>Bacteroidota</taxon>
        <taxon>Bacteroidia</taxon>
        <taxon>Bacteroidales</taxon>
        <taxon>Bacteroidaceae</taxon>
        <taxon>Bacteroides</taxon>
    </lineage>
</organism>
<dbReference type="AlphaFoldDB" id="A0A3E4R1P4"/>
<evidence type="ECO:0000313" key="2">
    <source>
        <dbReference type="Proteomes" id="UP000260795"/>
    </source>
</evidence>
<name>A0A3E4R1P4_BACUN</name>
<evidence type="ECO:0000313" key="1">
    <source>
        <dbReference type="EMBL" id="RGL13359.1"/>
    </source>
</evidence>
<proteinExistence type="predicted"/>
<dbReference type="Proteomes" id="UP000260795">
    <property type="component" value="Unassembled WGS sequence"/>
</dbReference>
<sequence>MKYQKTGTNHIENMVAQTGVNGTCERLSGYIADICKAAPSSEEVDDVISLLLILKNDVLKGRFNPIKEKEG</sequence>
<dbReference type="EMBL" id="QSRK01000014">
    <property type="protein sequence ID" value="RGL13359.1"/>
    <property type="molecule type" value="Genomic_DNA"/>
</dbReference>
<reference evidence="1 2" key="1">
    <citation type="submission" date="2018-08" db="EMBL/GenBank/DDBJ databases">
        <title>A genome reference for cultivated species of the human gut microbiota.</title>
        <authorList>
            <person name="Zou Y."/>
            <person name="Xue W."/>
            <person name="Luo G."/>
        </authorList>
    </citation>
    <scope>NUCLEOTIDE SEQUENCE [LARGE SCALE GENOMIC DNA]</scope>
    <source>
        <strain evidence="1 2">TF08-13</strain>
    </source>
</reference>
<accession>A0A3E4R1P4</accession>